<evidence type="ECO:0008006" key="6">
    <source>
        <dbReference type="Google" id="ProtNLM"/>
    </source>
</evidence>
<feature type="region of interest" description="Disordered" evidence="2">
    <location>
        <begin position="940"/>
        <end position="974"/>
    </location>
</feature>
<evidence type="ECO:0000256" key="3">
    <source>
        <dbReference type="SAM" id="Phobius"/>
    </source>
</evidence>
<dbReference type="InterPro" id="IPR051176">
    <property type="entry name" value="Cent_Immune-Sig_Mod"/>
</dbReference>
<feature type="region of interest" description="Disordered" evidence="2">
    <location>
        <begin position="739"/>
        <end position="758"/>
    </location>
</feature>
<dbReference type="PANTHER" id="PTHR15715:SF37">
    <property type="entry name" value="LD47843P"/>
    <property type="match status" value="1"/>
</dbReference>
<feature type="compositionally biased region" description="Basic and acidic residues" evidence="2">
    <location>
        <begin position="940"/>
        <end position="951"/>
    </location>
</feature>
<keyword evidence="3" id="KW-1133">Transmembrane helix</keyword>
<evidence type="ECO:0000313" key="4">
    <source>
        <dbReference type="EMBL" id="MDI5948446.1"/>
    </source>
</evidence>
<dbReference type="EMBL" id="JASCRY010000001">
    <property type="protein sequence ID" value="MDI5948446.1"/>
    <property type="molecule type" value="Genomic_DNA"/>
</dbReference>
<keyword evidence="3" id="KW-0812">Transmembrane</keyword>
<sequence>MVTKNKAQILDTQQFIYQKLEAFIRKFYTNELIRGTIFFIGLGLLYFLFTLFVEYFLWLKPIGRTILFWTFVGVEVYLLFRFILFPIFKLFKLQKGIDYNQASTIIGNHFTEVSDKLTNFLQLSNPNEHQIKSELLAASIEQKANALQPIPFGNAINYNRNRKYFPLALIPILLFAFFYFSGNSNMISQSLNRVVHFNSAFLPPAPFKFVVLNSNLQTEQGKDFILRIKTEGKIVPENAMIFIDDESYFMESIKAGEFQFKMAKPSENILFHVEGNAISSPDYELKVITVPSIANFEMQLNFPSYLNKKSETIKGTGNAVIPEGTRVTWKMNTQATENVAWMDGISKATFSKTENTFVLSKNIVQNTDYQIFTSNDKVKNYEKLNYQLTIVRDQFPTINVNNAPDSLKVAKNYVLGQISDDYGLSRLQIVYYEREKPQTAKRGTIAIKKSAFDQFVFSFPSNLPVEQGVSYDYYFEIFDNDAIHNFKSTKSSVFSNRVSTDEEKEDQILQQQNDNINSLEKSLKNQDKQISEMEKLQKTGKEKENLDFKDQQKVNDFIKRQMKQDVMMKEFTKKMNDNLEQFKTDKKDELKEELQKRMDKAEKELEKNQKLLDELKELNDKIQNEELLSKLDKFKQNSKNQTKNLEQLVELTKRFYVEKKAEQLGDKLDKLSEKQDELSNDEKENKLDKQEDINTEFNKIQEDLNDLEKENKELKSPLDLPKDDAKEKSIDEDLKKASEELKKDKKDKAKPNQKSASKKMKEMAQKMAQTLEQGEMEQLQEDVAMLRQILDNLLAFSLSQEDLMNQFKKHKSGSPAFNKNIKIQQDLKQQFKHVDDSLFAMSLRNPKIAEDITKEIGNVVYNADKSLSSLTDAQVPKGLSHQQYTVSAANKLADFLSDMLNNMQMQMSGMGSGKPKPGQGQGIQLPDIIKKQEGLGEKMKDGIKKGEKPGEGQKGQNGKQAKPGESGEEGEGGEGDAQAIMEIYKEQKQLREALQNELNKQGLGGNGQSALEQMKQIEKQLLNKGFKNETVQKILNVKQELLKLNSAIQQQGEENKRQSETNKKEFNNQSNALPAALLDYLNSIEILNRQSLPLRSNFNQKVQEYFNKK</sequence>
<feature type="transmembrane region" description="Helical" evidence="3">
    <location>
        <begin position="164"/>
        <end position="182"/>
    </location>
</feature>
<evidence type="ECO:0000256" key="1">
    <source>
        <dbReference type="SAM" id="Coils"/>
    </source>
</evidence>
<comment type="caution">
    <text evidence="4">The sequence shown here is derived from an EMBL/GenBank/DDBJ whole genome shotgun (WGS) entry which is preliminary data.</text>
</comment>
<feature type="compositionally biased region" description="Basic and acidic residues" evidence="2">
    <location>
        <begin position="672"/>
        <end position="692"/>
    </location>
</feature>
<feature type="transmembrane region" description="Helical" evidence="3">
    <location>
        <begin position="65"/>
        <end position="88"/>
    </location>
</feature>
<dbReference type="AlphaFoldDB" id="A0AAW6TFP5"/>
<protein>
    <recommendedName>
        <fullName evidence="6">DUF4175 family protein</fullName>
    </recommendedName>
</protein>
<feature type="region of interest" description="Disordered" evidence="2">
    <location>
        <begin position="713"/>
        <end position="732"/>
    </location>
</feature>
<keyword evidence="5" id="KW-1185">Reference proteome</keyword>
<reference evidence="4 5" key="1">
    <citation type="submission" date="2023-04" db="EMBL/GenBank/DDBJ databases">
        <title>Two novel species of Flavobacterium.</title>
        <authorList>
            <person name="Liu Q."/>
            <person name="Xin Y.-H."/>
        </authorList>
    </citation>
    <scope>NUCLEOTIDE SEQUENCE [LARGE SCALE GENOMIC DNA]</scope>
    <source>
        <strain evidence="4 5">LB2P87</strain>
    </source>
</reference>
<feature type="region of interest" description="Disordered" evidence="2">
    <location>
        <begin position="672"/>
        <end position="693"/>
    </location>
</feature>
<proteinExistence type="predicted"/>
<dbReference type="PANTHER" id="PTHR15715">
    <property type="entry name" value="CENTROSOMAL PROTEIN OF 170 KDA"/>
    <property type="match status" value="1"/>
</dbReference>
<evidence type="ECO:0000313" key="5">
    <source>
        <dbReference type="Proteomes" id="UP001228643"/>
    </source>
</evidence>
<dbReference type="Proteomes" id="UP001228643">
    <property type="component" value="Unassembled WGS sequence"/>
</dbReference>
<accession>A0AAW6TFP5</accession>
<name>A0AAW6TFP5_9FLAO</name>
<gene>
    <name evidence="4" type="ORF">QLS97_02185</name>
</gene>
<evidence type="ECO:0000256" key="2">
    <source>
        <dbReference type="SAM" id="MobiDB-lite"/>
    </source>
</evidence>
<feature type="coiled-coil region" evidence="1">
    <location>
        <begin position="509"/>
        <end position="539"/>
    </location>
</feature>
<keyword evidence="3" id="KW-0472">Membrane</keyword>
<feature type="transmembrane region" description="Helical" evidence="3">
    <location>
        <begin position="35"/>
        <end position="59"/>
    </location>
</feature>
<feature type="compositionally biased region" description="Basic and acidic residues" evidence="2">
    <location>
        <begin position="739"/>
        <end position="750"/>
    </location>
</feature>
<feature type="compositionally biased region" description="Low complexity" evidence="2">
    <location>
        <begin position="954"/>
        <end position="964"/>
    </location>
</feature>
<organism evidence="4 5">
    <name type="scientific">Flavobacterium yafengii</name>
    <dbReference type="NCBI Taxonomy" id="3041253"/>
    <lineage>
        <taxon>Bacteria</taxon>
        <taxon>Pseudomonadati</taxon>
        <taxon>Bacteroidota</taxon>
        <taxon>Flavobacteriia</taxon>
        <taxon>Flavobacteriales</taxon>
        <taxon>Flavobacteriaceae</taxon>
        <taxon>Flavobacterium</taxon>
    </lineage>
</organism>
<keyword evidence="1" id="KW-0175">Coiled coil</keyword>